<proteinExistence type="inferred from homology"/>
<dbReference type="GO" id="GO:0003682">
    <property type="term" value="F:chromatin binding"/>
    <property type="evidence" value="ECO:0007669"/>
    <property type="project" value="InterPro"/>
</dbReference>
<dbReference type="PROSITE" id="PS51892">
    <property type="entry name" value="SUBTILASE"/>
    <property type="match status" value="1"/>
</dbReference>
<evidence type="ECO:0000259" key="21">
    <source>
        <dbReference type="PROSITE" id="PS51038"/>
    </source>
</evidence>
<evidence type="ECO:0000313" key="22">
    <source>
        <dbReference type="EMBL" id="KAK9155557.1"/>
    </source>
</evidence>
<dbReference type="Gene3D" id="2.60.40.2310">
    <property type="match status" value="1"/>
</dbReference>
<dbReference type="CDD" id="cd04852">
    <property type="entry name" value="Peptidases_S8_3"/>
    <property type="match status" value="1"/>
</dbReference>
<accession>A0AAP0PT70</accession>
<comment type="similarity">
    <text evidence="15">Belongs to the SHL1/EBS protein family.</text>
</comment>
<dbReference type="InterPro" id="IPR034197">
    <property type="entry name" value="Peptidases_S8_3"/>
</dbReference>
<dbReference type="PROSITE" id="PS00136">
    <property type="entry name" value="SUBTILASE_ASP"/>
    <property type="match status" value="1"/>
</dbReference>
<keyword evidence="14" id="KW-0539">Nucleus</keyword>
<evidence type="ECO:0000256" key="8">
    <source>
        <dbReference type="ARBA" id="ARBA00022801"/>
    </source>
</evidence>
<dbReference type="CDD" id="cd04714">
    <property type="entry name" value="BAH_BAHCC1"/>
    <property type="match status" value="1"/>
</dbReference>
<sequence length="1043" mass="113522">MAKTRPGKRDLDSYTIKGTNKVVKVGDCVLMRPSDSDKPPYVARVEKIEADNRNNVKVRVRWYYRPEESIGGRRQFHGAKELFMSDHYDVQSAHTIEGKCIVHSFKNYTKLENVGAEDYFCRFEYKAATGGFTPDRVPVYCKCEMPYNPDDLMVQCEDCKDWFHPSCMSMSIEEAKKLENFVCSDCLSDDDAKRPVNSFLVSPSVEPKVETKRLAEMDLNYNSKYIVVSRVVGLRRPTDVEFGYTGVTEIKQWTVMYGNHNYNASAGGVVWRECEAWLAHAKQLEESHNILLKSTLEVGSYSKLYSFKHIANGFALHTTPSQFLFLLLATNDIDHIDQAKRLVSTPGVKLVEKDKGVKLMTTYTPEFLGLPTGAWAQGDRNAGEGIVIGVVDTGIDPKHPSFSYALSNPFPSPSHFSGACDTGPLFPSRSCNGKIISARYFSAGAQAAAQLNASVDFLSPFDAVGHGSHVASTAAGNHGVPVIVNGFFYGQASGMAPRAQIAVYKAIFPSIGTMTDVVAAIEQAVADGVDILTLSVGPDEPPEDTFSFLNVFDIFMLQAHRAGIFVVQAVGNKGPSPSTVVSFSPWAVGVAAASTDRSFSSNLILGNGQRIEGVGLSRPTILQFKLVVAKDALKPNGTFPRTPEYIEECQHPEVLDPDQVRGSIVICTFSAGFFNATSTIAAIIDTSKILGFVGFVFIANPAYGDFIAQPIPFSLPSIMIPKVADSQILLNYYEQQTKRDKSGVVIVYGATAAVGEGRVVSFEGRAPIVSRFSSRGPDIIDNKGTPTDVLKPDILAPGHLVWAAWSSMSVSDPIFRGHNFALLSGTSMATPHVSGIAALIKQHNPSWSPSMISSAISTTASKYDNFGETIMAEGYYVDNLSLSTPFDNGAGLINPTRALDPGLVFSSGYEDYISFLCSLPNVNPETIRTSTGTPCNITSLLAYPTDLNLPSITISSLNGSRLVRRTAKNVASKPETYLFAVFNPRGVEVSMFPSCFTIAPQGNQDLLFNFNVTQPFKDFGFGEIVLTGSLDHIVRIPLSVLLV</sequence>
<keyword evidence="13" id="KW-0325">Glycoprotein</keyword>
<protein>
    <submittedName>
        <fullName evidence="22">Uncharacterized protein</fullName>
    </submittedName>
</protein>
<evidence type="ECO:0000256" key="2">
    <source>
        <dbReference type="ARBA" id="ARBA00004613"/>
    </source>
</evidence>
<dbReference type="PROSITE" id="PS50016">
    <property type="entry name" value="ZF_PHD_2"/>
    <property type="match status" value="1"/>
</dbReference>
<dbReference type="GO" id="GO:0006508">
    <property type="term" value="P:proteolysis"/>
    <property type="evidence" value="ECO:0007669"/>
    <property type="project" value="UniProtKB-KW"/>
</dbReference>
<gene>
    <name evidence="22" type="ORF">Sjap_003037</name>
</gene>
<dbReference type="Pfam" id="PF17766">
    <property type="entry name" value="fn3_6"/>
    <property type="match status" value="1"/>
</dbReference>
<dbReference type="PROSITE" id="PS51038">
    <property type="entry name" value="BAH"/>
    <property type="match status" value="1"/>
</dbReference>
<dbReference type="InterPro" id="IPR013083">
    <property type="entry name" value="Znf_RING/FYVE/PHD"/>
</dbReference>
<keyword evidence="12" id="KW-0804">Transcription</keyword>
<dbReference type="Proteomes" id="UP001417504">
    <property type="component" value="Unassembled WGS sequence"/>
</dbReference>
<dbReference type="InterPro" id="IPR019786">
    <property type="entry name" value="Zinc_finger_PHD-type_CS"/>
</dbReference>
<dbReference type="PROSITE" id="PS01359">
    <property type="entry name" value="ZF_PHD_1"/>
    <property type="match status" value="1"/>
</dbReference>
<dbReference type="PRINTS" id="PR00723">
    <property type="entry name" value="SUBTILISIN"/>
</dbReference>
<evidence type="ECO:0000256" key="13">
    <source>
        <dbReference type="ARBA" id="ARBA00023180"/>
    </source>
</evidence>
<feature type="domain" description="BAH" evidence="21">
    <location>
        <begin position="21"/>
        <end position="136"/>
    </location>
</feature>
<dbReference type="InterPro" id="IPR023828">
    <property type="entry name" value="Peptidase_S8_Ser-AS"/>
</dbReference>
<evidence type="ECO:0000256" key="10">
    <source>
        <dbReference type="ARBA" id="ARBA00022833"/>
    </source>
</evidence>
<dbReference type="InterPro" id="IPR015500">
    <property type="entry name" value="Peptidase_S8_subtilisin-rel"/>
</dbReference>
<feature type="active site" description="Charge relay system" evidence="16 18">
    <location>
        <position position="827"/>
    </location>
</feature>
<dbReference type="PROSITE" id="PS00138">
    <property type="entry name" value="SUBTILASE_SER"/>
    <property type="match status" value="1"/>
</dbReference>
<dbReference type="InterPro" id="IPR045051">
    <property type="entry name" value="SBT"/>
</dbReference>
<dbReference type="PROSITE" id="PS00137">
    <property type="entry name" value="SUBTILASE_HIS"/>
    <property type="match status" value="1"/>
</dbReference>
<keyword evidence="4 18" id="KW-0645">Protease</keyword>
<evidence type="ECO:0000313" key="23">
    <source>
        <dbReference type="Proteomes" id="UP001417504"/>
    </source>
</evidence>
<dbReference type="Gene3D" id="2.30.30.490">
    <property type="match status" value="1"/>
</dbReference>
<reference evidence="22 23" key="1">
    <citation type="submission" date="2024-01" db="EMBL/GenBank/DDBJ databases">
        <title>Genome assemblies of Stephania.</title>
        <authorList>
            <person name="Yang L."/>
        </authorList>
    </citation>
    <scope>NUCLEOTIDE SEQUENCE [LARGE SCALE GENOMIC DNA]</scope>
    <source>
        <strain evidence="22">QJT</strain>
        <tissue evidence="22">Leaf</tissue>
    </source>
</reference>
<evidence type="ECO:0000256" key="3">
    <source>
        <dbReference type="ARBA" id="ARBA00011073"/>
    </source>
</evidence>
<dbReference type="EMBL" id="JBBNAE010000001">
    <property type="protein sequence ID" value="KAK9155557.1"/>
    <property type="molecule type" value="Genomic_DNA"/>
</dbReference>
<dbReference type="InterPro" id="IPR011011">
    <property type="entry name" value="Znf_FYVE_PHD"/>
</dbReference>
<dbReference type="InterPro" id="IPR019787">
    <property type="entry name" value="Znf_PHD-finger"/>
</dbReference>
<dbReference type="SUPFAM" id="SSF52743">
    <property type="entry name" value="Subtilisin-like"/>
    <property type="match status" value="1"/>
</dbReference>
<name>A0AAP0PT70_9MAGN</name>
<dbReference type="Pfam" id="PF01426">
    <property type="entry name" value="BAH"/>
    <property type="match status" value="1"/>
</dbReference>
<evidence type="ECO:0000256" key="9">
    <source>
        <dbReference type="ARBA" id="ARBA00022825"/>
    </source>
</evidence>
<evidence type="ECO:0000256" key="6">
    <source>
        <dbReference type="ARBA" id="ARBA00022729"/>
    </source>
</evidence>
<keyword evidence="9 18" id="KW-0720">Serine protease</keyword>
<keyword evidence="5" id="KW-0479">Metal-binding</keyword>
<keyword evidence="6" id="KW-0732">Signal</keyword>
<comment type="caution">
    <text evidence="22">The sequence shown here is derived from an EMBL/GenBank/DDBJ whole genome shotgun (WGS) entry which is preliminary data.</text>
</comment>
<dbReference type="InterPro" id="IPR043151">
    <property type="entry name" value="BAH_sf"/>
</dbReference>
<evidence type="ECO:0000256" key="15">
    <source>
        <dbReference type="ARBA" id="ARBA00060739"/>
    </source>
</evidence>
<evidence type="ECO:0000256" key="17">
    <source>
        <dbReference type="PROSITE-ProRule" id="PRU00146"/>
    </source>
</evidence>
<dbReference type="AlphaFoldDB" id="A0AAP0PT70"/>
<dbReference type="Gene3D" id="3.30.40.10">
    <property type="entry name" value="Zinc/RING finger domain, C3HC4 (zinc finger)"/>
    <property type="match status" value="1"/>
</dbReference>
<evidence type="ECO:0000256" key="12">
    <source>
        <dbReference type="ARBA" id="ARBA00023163"/>
    </source>
</evidence>
<dbReference type="InterPro" id="IPR001025">
    <property type="entry name" value="BAH_dom"/>
</dbReference>
<evidence type="ECO:0000256" key="4">
    <source>
        <dbReference type="ARBA" id="ARBA00022670"/>
    </source>
</evidence>
<dbReference type="GO" id="GO:0008270">
    <property type="term" value="F:zinc ion binding"/>
    <property type="evidence" value="ECO:0007669"/>
    <property type="project" value="UniProtKB-KW"/>
</dbReference>
<dbReference type="SUPFAM" id="SSF57903">
    <property type="entry name" value="FYVE/PHD zinc finger"/>
    <property type="match status" value="1"/>
</dbReference>
<dbReference type="PANTHER" id="PTHR10795">
    <property type="entry name" value="PROPROTEIN CONVERTASE SUBTILISIN/KEXIN"/>
    <property type="match status" value="1"/>
</dbReference>
<keyword evidence="10" id="KW-0862">Zinc</keyword>
<dbReference type="InterPro" id="IPR000209">
    <property type="entry name" value="Peptidase_S8/S53_dom"/>
</dbReference>
<dbReference type="InterPro" id="IPR023827">
    <property type="entry name" value="Peptidase_S8_Asp-AS"/>
</dbReference>
<keyword evidence="23" id="KW-1185">Reference proteome</keyword>
<comment type="subcellular location">
    <subcellularLocation>
        <location evidence="1">Nucleus</location>
    </subcellularLocation>
    <subcellularLocation>
        <location evidence="2">Secreted</location>
    </subcellularLocation>
</comment>
<feature type="active site" description="Charge relay system" evidence="16 18">
    <location>
        <position position="466"/>
    </location>
</feature>
<evidence type="ECO:0000256" key="16">
    <source>
        <dbReference type="PIRSR" id="PIRSR615500-1"/>
    </source>
</evidence>
<dbReference type="Pfam" id="PF00628">
    <property type="entry name" value="PHD"/>
    <property type="match status" value="1"/>
</dbReference>
<dbReference type="InterPro" id="IPR001965">
    <property type="entry name" value="Znf_PHD"/>
</dbReference>
<comment type="similarity">
    <text evidence="3 18 19">Belongs to the peptidase S8 family.</text>
</comment>
<feature type="domain" description="PHD-type" evidence="20">
    <location>
        <begin position="138"/>
        <end position="189"/>
    </location>
</feature>
<keyword evidence="7 17" id="KW-0863">Zinc-finger</keyword>
<dbReference type="SMART" id="SM00439">
    <property type="entry name" value="BAH"/>
    <property type="match status" value="1"/>
</dbReference>
<dbReference type="FunFam" id="2.30.30.490:FF:000019">
    <property type="entry name" value="Chromatin remodeling protein EBS"/>
    <property type="match status" value="1"/>
</dbReference>
<dbReference type="Gene3D" id="3.50.30.30">
    <property type="match status" value="1"/>
</dbReference>
<dbReference type="GO" id="GO:0004252">
    <property type="term" value="F:serine-type endopeptidase activity"/>
    <property type="evidence" value="ECO:0007669"/>
    <property type="project" value="UniProtKB-UniRule"/>
</dbReference>
<keyword evidence="11" id="KW-0805">Transcription regulation</keyword>
<dbReference type="Pfam" id="PF00082">
    <property type="entry name" value="Peptidase_S8"/>
    <property type="match status" value="1"/>
</dbReference>
<keyword evidence="8 18" id="KW-0378">Hydrolase</keyword>
<dbReference type="InterPro" id="IPR041469">
    <property type="entry name" value="Subtilisin-like_FN3"/>
</dbReference>
<evidence type="ECO:0000256" key="5">
    <source>
        <dbReference type="ARBA" id="ARBA00022723"/>
    </source>
</evidence>
<dbReference type="CDD" id="cd02120">
    <property type="entry name" value="PA_subtilisin_like"/>
    <property type="match status" value="1"/>
</dbReference>
<evidence type="ECO:0000256" key="7">
    <source>
        <dbReference type="ARBA" id="ARBA00022771"/>
    </source>
</evidence>
<feature type="active site" description="Charge relay system" evidence="16 18">
    <location>
        <position position="392"/>
    </location>
</feature>
<evidence type="ECO:0000256" key="11">
    <source>
        <dbReference type="ARBA" id="ARBA00023015"/>
    </source>
</evidence>
<dbReference type="GO" id="GO:0005576">
    <property type="term" value="C:extracellular region"/>
    <property type="evidence" value="ECO:0007669"/>
    <property type="project" value="UniProtKB-SubCell"/>
</dbReference>
<evidence type="ECO:0000259" key="20">
    <source>
        <dbReference type="PROSITE" id="PS50016"/>
    </source>
</evidence>
<dbReference type="GO" id="GO:0005634">
    <property type="term" value="C:nucleus"/>
    <property type="evidence" value="ECO:0007669"/>
    <property type="project" value="UniProtKB-SubCell"/>
</dbReference>
<dbReference type="Gene3D" id="3.40.50.200">
    <property type="entry name" value="Peptidase S8/S53 domain"/>
    <property type="match status" value="1"/>
</dbReference>
<evidence type="ECO:0000256" key="18">
    <source>
        <dbReference type="PROSITE-ProRule" id="PRU01240"/>
    </source>
</evidence>
<evidence type="ECO:0000256" key="19">
    <source>
        <dbReference type="RuleBase" id="RU003355"/>
    </source>
</evidence>
<dbReference type="SMART" id="SM00249">
    <property type="entry name" value="PHD"/>
    <property type="match status" value="1"/>
</dbReference>
<dbReference type="InterPro" id="IPR036852">
    <property type="entry name" value="Peptidase_S8/S53_dom_sf"/>
</dbReference>
<organism evidence="22 23">
    <name type="scientific">Stephania japonica</name>
    <dbReference type="NCBI Taxonomy" id="461633"/>
    <lineage>
        <taxon>Eukaryota</taxon>
        <taxon>Viridiplantae</taxon>
        <taxon>Streptophyta</taxon>
        <taxon>Embryophyta</taxon>
        <taxon>Tracheophyta</taxon>
        <taxon>Spermatophyta</taxon>
        <taxon>Magnoliopsida</taxon>
        <taxon>Ranunculales</taxon>
        <taxon>Menispermaceae</taxon>
        <taxon>Menispermoideae</taxon>
        <taxon>Cissampelideae</taxon>
        <taxon>Stephania</taxon>
    </lineage>
</organism>
<evidence type="ECO:0000256" key="14">
    <source>
        <dbReference type="ARBA" id="ARBA00023242"/>
    </source>
</evidence>
<dbReference type="InterPro" id="IPR022398">
    <property type="entry name" value="Peptidase_S8_His-AS"/>
</dbReference>
<evidence type="ECO:0000256" key="1">
    <source>
        <dbReference type="ARBA" id="ARBA00004123"/>
    </source>
</evidence>